<dbReference type="InterPro" id="IPR051328">
    <property type="entry name" value="T7SS_ABC-Transporter"/>
</dbReference>
<dbReference type="AlphaFoldDB" id="A0A1A3NQF6"/>
<evidence type="ECO:0000313" key="11">
    <source>
        <dbReference type="Proteomes" id="UP000093928"/>
    </source>
</evidence>
<reference evidence="10 11" key="1">
    <citation type="submission" date="2016-06" db="EMBL/GenBank/DDBJ databases">
        <authorList>
            <person name="Kjaerup R.B."/>
            <person name="Dalgaard T.S."/>
            <person name="Juul-Madsen H.R."/>
        </authorList>
    </citation>
    <scope>NUCLEOTIDE SEQUENCE [LARGE SCALE GENOMIC DNA]</scope>
    <source>
        <strain evidence="10 11">1165133.8</strain>
    </source>
</reference>
<dbReference type="PANTHER" id="PTHR43077:SF8">
    <property type="entry name" value="DOXORUBICIN RESISTANCE ABC TRANSPORTER PERMEASE PROTEIN DRRB"/>
    <property type="match status" value="1"/>
</dbReference>
<dbReference type="NCBIfam" id="TIGR00025">
    <property type="entry name" value="Mtu_efflux"/>
    <property type="match status" value="1"/>
</dbReference>
<keyword evidence="7" id="KW-0046">Antibiotic resistance</keyword>
<evidence type="ECO:0000259" key="9">
    <source>
        <dbReference type="Pfam" id="PF12698"/>
    </source>
</evidence>
<evidence type="ECO:0000256" key="4">
    <source>
        <dbReference type="ARBA" id="ARBA00022692"/>
    </source>
</evidence>
<feature type="transmembrane region" description="Helical" evidence="8">
    <location>
        <begin position="256"/>
        <end position="274"/>
    </location>
</feature>
<dbReference type="InterPro" id="IPR000412">
    <property type="entry name" value="ABC_2_transport"/>
</dbReference>
<dbReference type="GO" id="GO:0043215">
    <property type="term" value="P:daunorubicin transport"/>
    <property type="evidence" value="ECO:0007669"/>
    <property type="project" value="InterPro"/>
</dbReference>
<accession>A0A1A3NQF6</accession>
<dbReference type="GO" id="GO:0043190">
    <property type="term" value="C:ATP-binding cassette (ABC) transporter complex"/>
    <property type="evidence" value="ECO:0007669"/>
    <property type="project" value="InterPro"/>
</dbReference>
<feature type="transmembrane region" description="Helical" evidence="8">
    <location>
        <begin position="78"/>
        <end position="101"/>
    </location>
</feature>
<keyword evidence="6 8" id="KW-0472">Membrane</keyword>
<comment type="caution">
    <text evidence="10">The sequence shown here is derived from an EMBL/GenBank/DDBJ whole genome shotgun (WGS) entry which is preliminary data.</text>
</comment>
<feature type="transmembrane region" description="Helical" evidence="8">
    <location>
        <begin position="154"/>
        <end position="176"/>
    </location>
</feature>
<evidence type="ECO:0000256" key="2">
    <source>
        <dbReference type="ARBA" id="ARBA00007783"/>
    </source>
</evidence>
<feature type="domain" description="ABC-2 type transporter transmembrane" evidence="9">
    <location>
        <begin position="70"/>
        <end position="271"/>
    </location>
</feature>
<dbReference type="PIRSF" id="PIRSF006648">
    <property type="entry name" value="DrrB"/>
    <property type="match status" value="1"/>
</dbReference>
<name>A0A1A3NQF6_MYCAS</name>
<evidence type="ECO:0000256" key="3">
    <source>
        <dbReference type="ARBA" id="ARBA00022475"/>
    </source>
</evidence>
<protein>
    <submittedName>
        <fullName evidence="10">Antibiotic ABC transporter permease</fullName>
    </submittedName>
</protein>
<dbReference type="PANTHER" id="PTHR43077">
    <property type="entry name" value="TRANSPORT PERMEASE YVFS-RELATED"/>
    <property type="match status" value="1"/>
</dbReference>
<gene>
    <name evidence="10" type="ORF">A5634_05515</name>
</gene>
<evidence type="ECO:0000256" key="5">
    <source>
        <dbReference type="ARBA" id="ARBA00022989"/>
    </source>
</evidence>
<sequence length="278" mass="29698">MSAPALAQPVQRPRPSMLAQWRVLTVRFIAPTLRNGELITAIGASLSFAVGFYIPFSIPWAHYVGGASSGVASSLGQYITPLITMQAIAFAAISSGFRAATDSLNGINRRFRSMPIAPITPVLARVTASVYRCCVGLAVSLLAAHIIGFRFHRGALYIAGFCLLAIAIGVVLSFGADLLGTATRNPDAMLPLVTMPILIFGLLSTGIQPLKMFPHWIQPFVRNQPISQLVLGLRALAGDTTKSPVPVTWAVMTPSLLWLLGFAVLLVPVSIVVLSRRP</sequence>
<comment type="similarity">
    <text evidence="2">Belongs to the ABC-2 integral membrane protein family.</text>
</comment>
<evidence type="ECO:0000256" key="7">
    <source>
        <dbReference type="ARBA" id="ARBA00023251"/>
    </source>
</evidence>
<evidence type="ECO:0000256" key="1">
    <source>
        <dbReference type="ARBA" id="ARBA00004651"/>
    </source>
</evidence>
<proteinExistence type="inferred from homology"/>
<dbReference type="EMBL" id="LZLS01000175">
    <property type="protein sequence ID" value="OBK23299.1"/>
    <property type="molecule type" value="Genomic_DNA"/>
</dbReference>
<dbReference type="InterPro" id="IPR004377">
    <property type="entry name" value="ABC_transpt_DrrB/DrrC"/>
</dbReference>
<dbReference type="GO" id="GO:0140359">
    <property type="term" value="F:ABC-type transporter activity"/>
    <property type="evidence" value="ECO:0007669"/>
    <property type="project" value="InterPro"/>
</dbReference>
<dbReference type="GO" id="GO:1900753">
    <property type="term" value="P:doxorubicin transport"/>
    <property type="evidence" value="ECO:0007669"/>
    <property type="project" value="InterPro"/>
</dbReference>
<keyword evidence="4 8" id="KW-0812">Transmembrane</keyword>
<dbReference type="Pfam" id="PF12698">
    <property type="entry name" value="ABC2_membrane_3"/>
    <property type="match status" value="1"/>
</dbReference>
<keyword evidence="5 8" id="KW-1133">Transmembrane helix</keyword>
<dbReference type="GO" id="GO:0046677">
    <property type="term" value="P:response to antibiotic"/>
    <property type="evidence" value="ECO:0007669"/>
    <property type="project" value="UniProtKB-KW"/>
</dbReference>
<evidence type="ECO:0000256" key="8">
    <source>
        <dbReference type="SAM" id="Phobius"/>
    </source>
</evidence>
<feature type="transmembrane region" description="Helical" evidence="8">
    <location>
        <begin position="188"/>
        <end position="207"/>
    </location>
</feature>
<keyword evidence="3" id="KW-1003">Cell membrane</keyword>
<dbReference type="Proteomes" id="UP000093928">
    <property type="component" value="Unassembled WGS sequence"/>
</dbReference>
<organism evidence="10 11">
    <name type="scientific">Mycobacterium asiaticum</name>
    <dbReference type="NCBI Taxonomy" id="1790"/>
    <lineage>
        <taxon>Bacteria</taxon>
        <taxon>Bacillati</taxon>
        <taxon>Actinomycetota</taxon>
        <taxon>Actinomycetes</taxon>
        <taxon>Mycobacteriales</taxon>
        <taxon>Mycobacteriaceae</taxon>
        <taxon>Mycobacterium</taxon>
    </lineage>
</organism>
<dbReference type="InterPro" id="IPR013525">
    <property type="entry name" value="ABC2_TM"/>
</dbReference>
<evidence type="ECO:0000313" key="10">
    <source>
        <dbReference type="EMBL" id="OBK23299.1"/>
    </source>
</evidence>
<feature type="transmembrane region" description="Helical" evidence="8">
    <location>
        <begin position="122"/>
        <end position="148"/>
    </location>
</feature>
<evidence type="ECO:0000256" key="6">
    <source>
        <dbReference type="ARBA" id="ARBA00023136"/>
    </source>
</evidence>
<feature type="transmembrane region" description="Helical" evidence="8">
    <location>
        <begin position="38"/>
        <end position="58"/>
    </location>
</feature>
<comment type="subcellular location">
    <subcellularLocation>
        <location evidence="1">Cell membrane</location>
        <topology evidence="1">Multi-pass membrane protein</topology>
    </subcellularLocation>
</comment>